<dbReference type="SUPFAM" id="SSF51735">
    <property type="entry name" value="NAD(P)-binding Rossmann-fold domains"/>
    <property type="match status" value="1"/>
</dbReference>
<dbReference type="Gene3D" id="3.40.50.720">
    <property type="entry name" value="NAD(P)-binding Rossmann-like Domain"/>
    <property type="match status" value="1"/>
</dbReference>
<keyword evidence="3" id="KW-0812">Transmembrane</keyword>
<organism evidence="5 6">
    <name type="scientific">Coccomyxa viridis</name>
    <dbReference type="NCBI Taxonomy" id="1274662"/>
    <lineage>
        <taxon>Eukaryota</taxon>
        <taxon>Viridiplantae</taxon>
        <taxon>Chlorophyta</taxon>
        <taxon>core chlorophytes</taxon>
        <taxon>Trebouxiophyceae</taxon>
        <taxon>Trebouxiophyceae incertae sedis</taxon>
        <taxon>Coccomyxaceae</taxon>
        <taxon>Coccomyxa</taxon>
    </lineage>
</organism>
<feature type="transmembrane region" description="Helical" evidence="3">
    <location>
        <begin position="265"/>
        <end position="284"/>
    </location>
</feature>
<dbReference type="EMBL" id="CAXHTA020000005">
    <property type="protein sequence ID" value="CAL5221166.1"/>
    <property type="molecule type" value="Genomic_DNA"/>
</dbReference>
<name>A0ABP1FQF1_9CHLO</name>
<proteinExistence type="inferred from homology"/>
<dbReference type="PANTHER" id="PTHR43245">
    <property type="entry name" value="BIFUNCTIONAL POLYMYXIN RESISTANCE PROTEIN ARNA"/>
    <property type="match status" value="1"/>
</dbReference>
<evidence type="ECO:0000259" key="4">
    <source>
        <dbReference type="Pfam" id="PF01073"/>
    </source>
</evidence>
<dbReference type="InterPro" id="IPR002225">
    <property type="entry name" value="3Beta_OHSteriod_DH/Estase"/>
</dbReference>
<dbReference type="InterPro" id="IPR050177">
    <property type="entry name" value="Lipid_A_modif_metabolic_enz"/>
</dbReference>
<evidence type="ECO:0000313" key="5">
    <source>
        <dbReference type="EMBL" id="CAL5221166.1"/>
    </source>
</evidence>
<comment type="similarity">
    <text evidence="1 3">Belongs to the 3-beta-HSD family.</text>
</comment>
<evidence type="ECO:0000256" key="2">
    <source>
        <dbReference type="ARBA" id="ARBA00023002"/>
    </source>
</evidence>
<reference evidence="5 6" key="1">
    <citation type="submission" date="2024-06" db="EMBL/GenBank/DDBJ databases">
        <authorList>
            <person name="Kraege A."/>
            <person name="Thomma B."/>
        </authorList>
    </citation>
    <scope>NUCLEOTIDE SEQUENCE [LARGE SCALE GENOMIC DNA]</scope>
</reference>
<accession>A0ABP1FQF1</accession>
<sequence>MGGRKKCLVTGGAGFLGQNLVRQLVDSGKYDVTVFDIRDSGNSSVQTIVGDLRNLKQVEEAVAGCEVVFHCATAAPAAANTANKKLMHDVNVKGTQNIIDACVSQGVARLVYTSSASVVFDGRDLVNVNEDAPYAAKPIDYYTETKVLGEKLVLAANGKSGLATVALRPSGIFGEGDPLLVPTIVAKAKQGKMGVIIGSGQNLMDFTYVGNVAQAHLQAAEALTSASCACAGQPYFITNAEPRLFWGFLGDILEPLGYQRPSRKLPWRLIFAIAVVVELIIWLLKPVMSIAASEFTPMRIRIAKANRQLDCSRACQQLGYIPKVSIDEALQRTVAHFSYLSANGKKPA</sequence>
<evidence type="ECO:0000313" key="6">
    <source>
        <dbReference type="Proteomes" id="UP001497392"/>
    </source>
</evidence>
<comment type="caution">
    <text evidence="5">The sequence shown here is derived from an EMBL/GenBank/DDBJ whole genome shotgun (WGS) entry which is preliminary data.</text>
</comment>
<evidence type="ECO:0000256" key="3">
    <source>
        <dbReference type="RuleBase" id="RU004475"/>
    </source>
</evidence>
<dbReference type="PANTHER" id="PTHR43245:SF51">
    <property type="entry name" value="SHORT CHAIN DEHYDROGENASE_REDUCTASE FAMILY 42E, MEMBER 2"/>
    <property type="match status" value="1"/>
</dbReference>
<gene>
    <name evidence="5" type="primary">g3306</name>
    <name evidence="5" type="ORF">VP750_LOCUS2825</name>
</gene>
<keyword evidence="6" id="KW-1185">Reference proteome</keyword>
<protein>
    <submittedName>
        <fullName evidence="5">G3306 protein</fullName>
    </submittedName>
</protein>
<feature type="domain" description="3-beta hydroxysteroid dehydrogenase/isomerase" evidence="4">
    <location>
        <begin position="8"/>
        <end position="266"/>
    </location>
</feature>
<dbReference type="InterPro" id="IPR036291">
    <property type="entry name" value="NAD(P)-bd_dom_sf"/>
</dbReference>
<keyword evidence="2 3" id="KW-0560">Oxidoreductase</keyword>
<dbReference type="Proteomes" id="UP001497392">
    <property type="component" value="Unassembled WGS sequence"/>
</dbReference>
<keyword evidence="3" id="KW-1133">Transmembrane helix</keyword>
<keyword evidence="3" id="KW-0472">Membrane</keyword>
<dbReference type="Pfam" id="PF01073">
    <property type="entry name" value="3Beta_HSD"/>
    <property type="match status" value="1"/>
</dbReference>
<evidence type="ECO:0000256" key="1">
    <source>
        <dbReference type="ARBA" id="ARBA00009219"/>
    </source>
</evidence>